<accession>A0A2W4Y629</accession>
<name>A0A2W4Y629_9CYAN</name>
<proteinExistence type="predicted"/>
<feature type="domain" description="Glycosyltransferase 2-like" evidence="1">
    <location>
        <begin position="8"/>
        <end position="169"/>
    </location>
</feature>
<evidence type="ECO:0000313" key="2">
    <source>
        <dbReference type="EMBL" id="PZO38688.1"/>
    </source>
</evidence>
<evidence type="ECO:0000259" key="1">
    <source>
        <dbReference type="Pfam" id="PF00535"/>
    </source>
</evidence>
<protein>
    <recommendedName>
        <fullName evidence="1">Glycosyltransferase 2-like domain-containing protein</fullName>
    </recommendedName>
</protein>
<evidence type="ECO:0000313" key="3">
    <source>
        <dbReference type="Proteomes" id="UP000249467"/>
    </source>
</evidence>
<dbReference type="Gene3D" id="3.90.550.10">
    <property type="entry name" value="Spore Coat Polysaccharide Biosynthesis Protein SpsA, Chain A"/>
    <property type="match status" value="1"/>
</dbReference>
<organism evidence="2 3">
    <name type="scientific">Pseudanabaena frigida</name>
    <dbReference type="NCBI Taxonomy" id="945775"/>
    <lineage>
        <taxon>Bacteria</taxon>
        <taxon>Bacillati</taxon>
        <taxon>Cyanobacteriota</taxon>
        <taxon>Cyanophyceae</taxon>
        <taxon>Pseudanabaenales</taxon>
        <taxon>Pseudanabaenaceae</taxon>
        <taxon>Pseudanabaena</taxon>
    </lineage>
</organism>
<reference evidence="2 3" key="1">
    <citation type="submission" date="2018-04" db="EMBL/GenBank/DDBJ databases">
        <authorList>
            <person name="Go L.Y."/>
            <person name="Mitchell J.A."/>
        </authorList>
    </citation>
    <scope>NUCLEOTIDE SEQUENCE [LARGE SCALE GENOMIC DNA]</scope>
    <source>
        <strain evidence="2">ULC066bin1</strain>
    </source>
</reference>
<dbReference type="SUPFAM" id="SSF53448">
    <property type="entry name" value="Nucleotide-diphospho-sugar transferases"/>
    <property type="match status" value="1"/>
</dbReference>
<dbReference type="AlphaFoldDB" id="A0A2W4Y629"/>
<dbReference type="InterPro" id="IPR001173">
    <property type="entry name" value="Glyco_trans_2-like"/>
</dbReference>
<gene>
    <name evidence="2" type="ORF">DCF19_15920</name>
</gene>
<dbReference type="Pfam" id="PF00535">
    <property type="entry name" value="Glycos_transf_2"/>
    <property type="match status" value="1"/>
</dbReference>
<dbReference type="EMBL" id="QBML01000022">
    <property type="protein sequence ID" value="PZO38688.1"/>
    <property type="molecule type" value="Genomic_DNA"/>
</dbReference>
<comment type="caution">
    <text evidence="2">The sequence shown here is derived from an EMBL/GenBank/DDBJ whole genome shotgun (WGS) entry which is preliminary data.</text>
</comment>
<dbReference type="InterPro" id="IPR029044">
    <property type="entry name" value="Nucleotide-diphossugar_trans"/>
</dbReference>
<dbReference type="Proteomes" id="UP000249467">
    <property type="component" value="Unassembled WGS sequence"/>
</dbReference>
<sequence length="327" mass="38010">MTVQYVKIHVVTYRRTHLLARALQSLIGQTYKHWIAEVINDDPLDGGVAELISSLNEPRISLAEPQVHRGGTENFNYAFRSSETTYASLLEDDNWYEEDFLECMISALNGFPHIELACANEKIWKEQQNGSWLNTNKTIWCNDRDFDVFEYNLSDKCGSAKICNSSMLWRTKNASDWQTPISIPIDVTEHFRERVIPHPILLVNKPLVNYSETIDSYRSVDKSRWGIYQVLLIGSIFEVASNAEREHLANSLWQRTLYSQKQLYTSLLYTALVFSEAKPLWKQGSIILKLRFLLTLIRRPLSSFFILQSKKRQKEAYSFLRNSIRTL</sequence>
<reference evidence="2 3" key="2">
    <citation type="submission" date="2018-06" db="EMBL/GenBank/DDBJ databases">
        <title>Metagenomic assembly of (sub)arctic Cyanobacteria and their associated microbiome from non-axenic cultures.</title>
        <authorList>
            <person name="Baurain D."/>
        </authorList>
    </citation>
    <scope>NUCLEOTIDE SEQUENCE [LARGE SCALE GENOMIC DNA]</scope>
    <source>
        <strain evidence="2">ULC066bin1</strain>
    </source>
</reference>